<dbReference type="PANTHER" id="PTHR10218">
    <property type="entry name" value="GTP-BINDING PROTEIN ALPHA SUBUNIT"/>
    <property type="match status" value="1"/>
</dbReference>
<evidence type="ECO:0000256" key="3">
    <source>
        <dbReference type="ARBA" id="ARBA00022741"/>
    </source>
</evidence>
<dbReference type="Proteomes" id="UP001498398">
    <property type="component" value="Unassembled WGS sequence"/>
</dbReference>
<keyword evidence="8" id="KW-0449">Lipoprotein</keyword>
<dbReference type="CDD" id="cd00066">
    <property type="entry name" value="G-alpha"/>
    <property type="match status" value="1"/>
</dbReference>
<evidence type="ECO:0000313" key="9">
    <source>
        <dbReference type="EMBL" id="KAK7439046.1"/>
    </source>
</evidence>
<dbReference type="InterPro" id="IPR011025">
    <property type="entry name" value="GproteinA_insert"/>
</dbReference>
<keyword evidence="3" id="KW-0547">Nucleotide-binding</keyword>
<dbReference type="SMART" id="SM00275">
    <property type="entry name" value="G_alpha"/>
    <property type="match status" value="1"/>
</dbReference>
<keyword evidence="2" id="KW-0479">Metal-binding</keyword>
<evidence type="ECO:0000256" key="4">
    <source>
        <dbReference type="ARBA" id="ARBA00022842"/>
    </source>
</evidence>
<keyword evidence="6" id="KW-0564">Palmitate</keyword>
<evidence type="ECO:0000256" key="8">
    <source>
        <dbReference type="ARBA" id="ARBA00023288"/>
    </source>
</evidence>
<keyword evidence="7" id="KW-0807">Transducer</keyword>
<evidence type="ECO:0000313" key="10">
    <source>
        <dbReference type="Proteomes" id="UP001498398"/>
    </source>
</evidence>
<evidence type="ECO:0000256" key="2">
    <source>
        <dbReference type="ARBA" id="ARBA00022723"/>
    </source>
</evidence>
<comment type="caution">
    <text evidence="9">The sequence shown here is derived from an EMBL/GenBank/DDBJ whole genome shotgun (WGS) entry which is preliminary data.</text>
</comment>
<dbReference type="PRINTS" id="PR01241">
    <property type="entry name" value="GPROTEINAFNG"/>
</dbReference>
<dbReference type="PRINTS" id="PR00318">
    <property type="entry name" value="GPROTEINA"/>
</dbReference>
<protein>
    <submittedName>
        <fullName evidence="9">Guanine nucleotide-binding protein alpha-2 subunit</fullName>
    </submittedName>
</protein>
<name>A0ABR1IU71_9AGAR</name>
<dbReference type="PROSITE" id="PS51882">
    <property type="entry name" value="G_ALPHA"/>
    <property type="match status" value="1"/>
</dbReference>
<keyword evidence="10" id="KW-1185">Reference proteome</keyword>
<dbReference type="EMBL" id="JBANRG010000075">
    <property type="protein sequence ID" value="KAK7439046.1"/>
    <property type="molecule type" value="Genomic_DNA"/>
</dbReference>
<dbReference type="InterPro" id="IPR002975">
    <property type="entry name" value="Fungi_Gprotein_alpha"/>
</dbReference>
<keyword evidence="5" id="KW-0342">GTP-binding</keyword>
<dbReference type="PANTHER" id="PTHR10218:SF369">
    <property type="entry name" value="GUANINE NUCLEOTIDE-BINDING PROTEIN ALPHA-2 SUBUNIT"/>
    <property type="match status" value="1"/>
</dbReference>
<dbReference type="Pfam" id="PF00503">
    <property type="entry name" value="G-alpha"/>
    <property type="match status" value="1"/>
</dbReference>
<proteinExistence type="predicted"/>
<dbReference type="InterPro" id="IPR001019">
    <property type="entry name" value="Gprotein_alpha_su"/>
</dbReference>
<evidence type="ECO:0000256" key="1">
    <source>
        <dbReference type="ARBA" id="ARBA00022707"/>
    </source>
</evidence>
<evidence type="ECO:0000256" key="6">
    <source>
        <dbReference type="ARBA" id="ARBA00023139"/>
    </source>
</evidence>
<keyword evidence="4" id="KW-0460">Magnesium</keyword>
<gene>
    <name evidence="9" type="primary">GPA2_5</name>
    <name evidence="9" type="ORF">VKT23_017752</name>
</gene>
<organism evidence="9 10">
    <name type="scientific">Marasmiellus scandens</name>
    <dbReference type="NCBI Taxonomy" id="2682957"/>
    <lineage>
        <taxon>Eukaryota</taxon>
        <taxon>Fungi</taxon>
        <taxon>Dikarya</taxon>
        <taxon>Basidiomycota</taxon>
        <taxon>Agaricomycotina</taxon>
        <taxon>Agaricomycetes</taxon>
        <taxon>Agaricomycetidae</taxon>
        <taxon>Agaricales</taxon>
        <taxon>Marasmiineae</taxon>
        <taxon>Omphalotaceae</taxon>
        <taxon>Marasmiellus</taxon>
    </lineage>
</organism>
<dbReference type="SUPFAM" id="SSF47895">
    <property type="entry name" value="Transducin (alpha subunit), insertion domain"/>
    <property type="match status" value="1"/>
</dbReference>
<dbReference type="Gene3D" id="3.40.50.300">
    <property type="entry name" value="P-loop containing nucleotide triphosphate hydrolases"/>
    <property type="match status" value="1"/>
</dbReference>
<dbReference type="InterPro" id="IPR027417">
    <property type="entry name" value="P-loop_NTPase"/>
</dbReference>
<keyword evidence="1" id="KW-0519">Myristate</keyword>
<reference evidence="9 10" key="1">
    <citation type="submission" date="2024-01" db="EMBL/GenBank/DDBJ databases">
        <title>A draft genome for the cacao thread blight pathogen Marasmiellus scandens.</title>
        <authorList>
            <person name="Baruah I.K."/>
            <person name="Leung J."/>
            <person name="Bukari Y."/>
            <person name="Amoako-Attah I."/>
            <person name="Meinhardt L.W."/>
            <person name="Bailey B.A."/>
            <person name="Cohen S.P."/>
        </authorList>
    </citation>
    <scope>NUCLEOTIDE SEQUENCE [LARGE SCALE GENOMIC DNA]</scope>
    <source>
        <strain evidence="9 10">GH-19</strain>
    </source>
</reference>
<evidence type="ECO:0000256" key="5">
    <source>
        <dbReference type="ARBA" id="ARBA00023134"/>
    </source>
</evidence>
<dbReference type="SUPFAM" id="SSF52540">
    <property type="entry name" value="P-loop containing nucleoside triphosphate hydrolases"/>
    <property type="match status" value="1"/>
</dbReference>
<evidence type="ECO:0000256" key="7">
    <source>
        <dbReference type="ARBA" id="ARBA00023224"/>
    </source>
</evidence>
<accession>A0ABR1IU71</accession>
<sequence>MGSLVSQPSKDSEVTKRSALIDKQIEDDSKRLQNEYKVLLLGFEESGKSTIVKQLRMINGGFSEEERKAYRPVICRNLLDSAHAVIAAMQKNGMDCENHSNRALVNKIVDYCINNTTGNILSQEIAVDIHQFAQDKTVREALTKRWSETYLLDSASYFLSQVLRIGSSDYIPTDTDILRAREESTGITETRFPIGQLSIHICEVGDQRSERRKWIHCFENVTSIIFCVALSEYDQVLSGGGNQNRMAESLILFEGIINSRWFLRTSIILIFNKIDVFKKKLPKACFTIHAPFCPSLILLQVPLDQYFPEYTGGNDINKAAKYILWKFMQANRARLSVYPHLMQETDTESLRLVFAAVKETILQNALKNLNNRTI</sequence>
<dbReference type="Gene3D" id="1.10.400.10">
    <property type="entry name" value="GI Alpha 1, domain 2-like"/>
    <property type="match status" value="1"/>
</dbReference>